<comment type="caution">
    <text evidence="2">The sequence shown here is derived from an EMBL/GenBank/DDBJ whole genome shotgun (WGS) entry which is preliminary data.</text>
</comment>
<sequence>MKAIVVFITFLLSLFTTNFLQAQTINWENLKSDEKHILNINVGWEYSFVYGLSYGYHLKTEIPIILEGSFSFASGEVIFDDFKTKIGGQINFYQIDNFRFNAGIHGIYRRYGNPLVTLQNFGADASIIIGYYKPKWFVAGEFGYDQAIVTHFKHTNIYKEVYPDVKNGWFEPTTGGNVNFGIQGGYSFKQSDLTLRAGKVMTQDFQTTPLIPFYVQLGYSYKLD</sequence>
<evidence type="ECO:0000313" key="3">
    <source>
        <dbReference type="Proteomes" id="UP000257004"/>
    </source>
</evidence>
<feature type="chain" id="PRO_5017675110" description="Outer membrane protein with beta-barrel domain" evidence="1">
    <location>
        <begin position="23"/>
        <end position="224"/>
    </location>
</feature>
<reference evidence="2 3" key="1">
    <citation type="submission" date="2018-07" db="EMBL/GenBank/DDBJ databases">
        <title>Genomic Encyclopedia of Archaeal and Bacterial Type Strains, Phase II (KMG-II): from individual species to whole genera.</title>
        <authorList>
            <person name="Goeker M."/>
        </authorList>
    </citation>
    <scope>NUCLEOTIDE SEQUENCE [LARGE SCALE GENOMIC DNA]</scope>
    <source>
        <strain evidence="2 3">DSM 25795</strain>
    </source>
</reference>
<feature type="signal peptide" evidence="1">
    <location>
        <begin position="1"/>
        <end position="22"/>
    </location>
</feature>
<organism evidence="2 3">
    <name type="scientific">Flavobacterium cutihirudinis</name>
    <dbReference type="NCBI Taxonomy" id="1265740"/>
    <lineage>
        <taxon>Bacteria</taxon>
        <taxon>Pseudomonadati</taxon>
        <taxon>Bacteroidota</taxon>
        <taxon>Flavobacteriia</taxon>
        <taxon>Flavobacteriales</taxon>
        <taxon>Flavobacteriaceae</taxon>
        <taxon>Flavobacterium</taxon>
    </lineage>
</organism>
<dbReference type="AlphaFoldDB" id="A0A3D9FVH4"/>
<protein>
    <recommendedName>
        <fullName evidence="4">Outer membrane protein with beta-barrel domain</fullName>
    </recommendedName>
</protein>
<dbReference type="Proteomes" id="UP000257004">
    <property type="component" value="Unassembled WGS sequence"/>
</dbReference>
<accession>A0A3D9FVH4</accession>
<proteinExistence type="predicted"/>
<evidence type="ECO:0000313" key="2">
    <source>
        <dbReference type="EMBL" id="RED24706.1"/>
    </source>
</evidence>
<keyword evidence="1" id="KW-0732">Signal</keyword>
<dbReference type="OrthoDB" id="944734at2"/>
<evidence type="ECO:0000256" key="1">
    <source>
        <dbReference type="SAM" id="SignalP"/>
    </source>
</evidence>
<keyword evidence="3" id="KW-1185">Reference proteome</keyword>
<dbReference type="EMBL" id="QRDQ01000008">
    <property type="protein sequence ID" value="RED24706.1"/>
    <property type="molecule type" value="Genomic_DNA"/>
</dbReference>
<dbReference type="RefSeq" id="WP_115888326.1">
    <property type="nucleotide sequence ID" value="NZ_QRDQ01000008.1"/>
</dbReference>
<name>A0A3D9FVH4_9FLAO</name>
<evidence type="ECO:0008006" key="4">
    <source>
        <dbReference type="Google" id="ProtNLM"/>
    </source>
</evidence>
<gene>
    <name evidence="2" type="ORF">BD847_1441</name>
</gene>